<protein>
    <submittedName>
        <fullName evidence="1">Uncharacterized protein</fullName>
    </submittedName>
</protein>
<keyword evidence="2" id="KW-1185">Reference proteome</keyword>
<dbReference type="EMBL" id="CADCXU010033744">
    <property type="protein sequence ID" value="CAB0019085.1"/>
    <property type="molecule type" value="Genomic_DNA"/>
</dbReference>
<evidence type="ECO:0000313" key="1">
    <source>
        <dbReference type="EMBL" id="CAB0019085.1"/>
    </source>
</evidence>
<dbReference type="Proteomes" id="UP000479000">
    <property type="component" value="Unassembled WGS sequence"/>
</dbReference>
<evidence type="ECO:0000313" key="2">
    <source>
        <dbReference type="Proteomes" id="UP000479000"/>
    </source>
</evidence>
<reference evidence="1 2" key="1">
    <citation type="submission" date="2020-02" db="EMBL/GenBank/DDBJ databases">
        <authorList>
            <person name="Ferguson B K."/>
        </authorList>
    </citation>
    <scope>NUCLEOTIDE SEQUENCE [LARGE SCALE GENOMIC DNA]</scope>
</reference>
<organism evidence="1 2">
    <name type="scientific">Nesidiocoris tenuis</name>
    <dbReference type="NCBI Taxonomy" id="355587"/>
    <lineage>
        <taxon>Eukaryota</taxon>
        <taxon>Metazoa</taxon>
        <taxon>Ecdysozoa</taxon>
        <taxon>Arthropoda</taxon>
        <taxon>Hexapoda</taxon>
        <taxon>Insecta</taxon>
        <taxon>Pterygota</taxon>
        <taxon>Neoptera</taxon>
        <taxon>Paraneoptera</taxon>
        <taxon>Hemiptera</taxon>
        <taxon>Heteroptera</taxon>
        <taxon>Panheteroptera</taxon>
        <taxon>Cimicomorpha</taxon>
        <taxon>Miridae</taxon>
        <taxon>Dicyphina</taxon>
        <taxon>Nesidiocoris</taxon>
    </lineage>
</organism>
<gene>
    <name evidence="1" type="ORF">NTEN_LOCUS22797</name>
</gene>
<accession>A0A6H5HQ76</accession>
<dbReference type="OrthoDB" id="6646710at2759"/>
<dbReference type="AlphaFoldDB" id="A0A6H5HQ76"/>
<sequence>MPRCYMVKKACNKYQGLKEEPETVDEDIREEPLPYDYRAILENSCPPRPRGRTALNNRTTTSHKRTGAAVRVFLTLPSIDTRPKLSNDNYLLHYVRSIEPLMTYQQAFKAAICRNVLPITPFLSESVLDIGCSFAFVIPQHPITMLPRAAKFRTNFLTERYFWQSVAQRALVGFNRYDRYFNDFHIPRESDFFKEGGATPTI</sequence>
<name>A0A6H5HQ76_9HEMI</name>
<proteinExistence type="predicted"/>